<dbReference type="OrthoDB" id="9773186at2"/>
<name>A0A345UH26_9BACT</name>
<gene>
    <name evidence="2" type="ORF">CYPRO_0492</name>
</gene>
<evidence type="ECO:0000256" key="1">
    <source>
        <dbReference type="SAM" id="Phobius"/>
    </source>
</evidence>
<dbReference type="Proteomes" id="UP000254808">
    <property type="component" value="Chromosome"/>
</dbReference>
<dbReference type="EMBL" id="CP027806">
    <property type="protein sequence ID" value="AXI99777.1"/>
    <property type="molecule type" value="Genomic_DNA"/>
</dbReference>
<dbReference type="InterPro" id="IPR014717">
    <property type="entry name" value="Transl_elong_EF1B/ribsomal_bS6"/>
</dbReference>
<keyword evidence="1" id="KW-1133">Transmembrane helix</keyword>
<proteinExistence type="predicted"/>
<protein>
    <submittedName>
        <fullName evidence="2">Tfp pilus assembly protein PilO</fullName>
    </submittedName>
</protein>
<dbReference type="RefSeq" id="WP_114983114.1">
    <property type="nucleotide sequence ID" value="NZ_CP027806.1"/>
</dbReference>
<dbReference type="AlphaFoldDB" id="A0A345UH26"/>
<evidence type="ECO:0000313" key="3">
    <source>
        <dbReference type="Proteomes" id="UP000254808"/>
    </source>
</evidence>
<organism evidence="2 3">
    <name type="scientific">Cyclonatronum proteinivorum</name>
    <dbReference type="NCBI Taxonomy" id="1457365"/>
    <lineage>
        <taxon>Bacteria</taxon>
        <taxon>Pseudomonadati</taxon>
        <taxon>Balneolota</taxon>
        <taxon>Balneolia</taxon>
        <taxon>Balneolales</taxon>
        <taxon>Cyclonatronaceae</taxon>
        <taxon>Cyclonatronum</taxon>
    </lineage>
</organism>
<sequence length="280" mass="32454">MSYSLRNTLLLAATLLLMICIGSLWLYFGSYKELGEIEEKNEVQRAEFLRLNAIAVRFTEVFEQNETLTHRIDHYPKTLFPSHRLPHLYDYLRLADRGSVFMNFTFSDSTAQGNYGRMRFNVDGVADYRQLRDFIYTVEHSSPTVRITDLQLRPTSNQDNLHEVGFRMNLAAFYNRGGRNVIPTYAEQIRGELPHNPFFPLIHGVAPNANNLIEPERSRLQAITDQAIFLYDQGNQLRRLQLRERVHLGYLESISAERSEATFLLNKGGIIERVTLRINP</sequence>
<evidence type="ECO:0000313" key="2">
    <source>
        <dbReference type="EMBL" id="AXI99777.1"/>
    </source>
</evidence>
<keyword evidence="1" id="KW-0472">Membrane</keyword>
<keyword evidence="1" id="KW-0812">Transmembrane</keyword>
<reference evidence="2 3" key="1">
    <citation type="submission" date="2018-03" db="EMBL/GenBank/DDBJ databases">
        <title>Phenotypic and genomic properties of Cyclonatronum proteinivorum gen. nov., sp. nov., a haloalkaliphilic bacteroidete from soda lakes possessing Na+-translocating rhodopsin.</title>
        <authorList>
            <person name="Toshchakov S.V."/>
            <person name="Korzhenkov A."/>
            <person name="Samarov N.I."/>
            <person name="Kublanov I.V."/>
            <person name="Muntyan M.S."/>
            <person name="Sorokin D.Y."/>
        </authorList>
    </citation>
    <scope>NUCLEOTIDE SEQUENCE [LARGE SCALE GENOMIC DNA]</scope>
    <source>
        <strain evidence="2 3">Omega</strain>
    </source>
</reference>
<keyword evidence="3" id="KW-1185">Reference proteome</keyword>
<dbReference type="KEGG" id="cprv:CYPRO_0492"/>
<dbReference type="Gene3D" id="3.30.70.60">
    <property type="match status" value="1"/>
</dbReference>
<accession>A0A345UH26</accession>
<feature type="transmembrane region" description="Helical" evidence="1">
    <location>
        <begin position="9"/>
        <end position="28"/>
    </location>
</feature>